<gene>
    <name evidence="2" type="ORF">TK0001_1079</name>
</gene>
<evidence type="ECO:0000313" key="2">
    <source>
        <dbReference type="EMBL" id="SOR27681.1"/>
    </source>
</evidence>
<sequence>MFMVFQKTYMVPLNVMQVSLCEVLGTATNAGAQRDTDDLKTKRAAEKNGASAKIGR</sequence>
<name>A0A2N9AJY3_METEX</name>
<feature type="region of interest" description="Disordered" evidence="1">
    <location>
        <begin position="32"/>
        <end position="56"/>
    </location>
</feature>
<evidence type="ECO:0000256" key="1">
    <source>
        <dbReference type="SAM" id="MobiDB-lite"/>
    </source>
</evidence>
<protein>
    <submittedName>
        <fullName evidence="2">Uncharacterized protein</fullName>
    </submittedName>
</protein>
<organism evidence="2 3">
    <name type="scientific">Methylorubrum extorquens</name>
    <name type="common">Methylobacterium dichloromethanicum</name>
    <name type="synonym">Methylobacterium extorquens</name>
    <dbReference type="NCBI Taxonomy" id="408"/>
    <lineage>
        <taxon>Bacteria</taxon>
        <taxon>Pseudomonadati</taxon>
        <taxon>Pseudomonadota</taxon>
        <taxon>Alphaproteobacteria</taxon>
        <taxon>Hyphomicrobiales</taxon>
        <taxon>Methylobacteriaceae</taxon>
        <taxon>Methylorubrum</taxon>
    </lineage>
</organism>
<dbReference type="Proteomes" id="UP000233769">
    <property type="component" value="Chromosome tk0001"/>
</dbReference>
<feature type="compositionally biased region" description="Basic and acidic residues" evidence="1">
    <location>
        <begin position="34"/>
        <end position="46"/>
    </location>
</feature>
<dbReference type="EMBL" id="LT962688">
    <property type="protein sequence ID" value="SOR27681.1"/>
    <property type="molecule type" value="Genomic_DNA"/>
</dbReference>
<reference evidence="3" key="1">
    <citation type="submission" date="2017-10" db="EMBL/GenBank/DDBJ databases">
        <authorList>
            <person name="Regsiter A."/>
            <person name="William W."/>
        </authorList>
    </citation>
    <scope>NUCLEOTIDE SEQUENCE [LARGE SCALE GENOMIC DNA]</scope>
</reference>
<proteinExistence type="predicted"/>
<evidence type="ECO:0000313" key="3">
    <source>
        <dbReference type="Proteomes" id="UP000233769"/>
    </source>
</evidence>
<dbReference type="AlphaFoldDB" id="A0A2N9AJY3"/>
<accession>A0A2N9AJY3</accession>